<dbReference type="AlphaFoldDB" id="A0A6M3KC35"/>
<sequence>MRIKITDYKEKDIMINIKDWFVEQEEIDYHEALFMQETDKAIHLCFGDKFVWVPKSLIKIIDTEKQTQLYKFKE</sequence>
<reference evidence="1" key="1">
    <citation type="submission" date="2020-03" db="EMBL/GenBank/DDBJ databases">
        <title>The deep terrestrial virosphere.</title>
        <authorList>
            <person name="Holmfeldt K."/>
            <person name="Nilsson E."/>
            <person name="Simone D."/>
            <person name="Lopez-Fernandez M."/>
            <person name="Wu X."/>
            <person name="de Brujin I."/>
            <person name="Lundin D."/>
            <person name="Andersson A."/>
            <person name="Bertilsson S."/>
            <person name="Dopson M."/>
        </authorList>
    </citation>
    <scope>NUCLEOTIDE SEQUENCE</scope>
    <source>
        <strain evidence="1">MM415A00936</strain>
    </source>
</reference>
<proteinExistence type="predicted"/>
<name>A0A6M3KC35_9ZZZZ</name>
<protein>
    <submittedName>
        <fullName evidence="1">Uncharacterized protein</fullName>
    </submittedName>
</protein>
<gene>
    <name evidence="1" type="ORF">MM415A00936_0005</name>
</gene>
<evidence type="ECO:0000313" key="1">
    <source>
        <dbReference type="EMBL" id="QJA79195.1"/>
    </source>
</evidence>
<organism evidence="1">
    <name type="scientific">viral metagenome</name>
    <dbReference type="NCBI Taxonomy" id="1070528"/>
    <lineage>
        <taxon>unclassified sequences</taxon>
        <taxon>metagenomes</taxon>
        <taxon>organismal metagenomes</taxon>
    </lineage>
</organism>
<accession>A0A6M3KC35</accession>
<dbReference type="EMBL" id="MT142371">
    <property type="protein sequence ID" value="QJA79195.1"/>
    <property type="molecule type" value="Genomic_DNA"/>
</dbReference>